<reference evidence="1 2" key="1">
    <citation type="submission" date="2023-12" db="EMBL/GenBank/DDBJ databases">
        <title>Genome sequencing and assembly of bacterial species from a model synthetic community.</title>
        <authorList>
            <person name="Hogle S.L."/>
        </authorList>
    </citation>
    <scope>NUCLEOTIDE SEQUENCE [LARGE SCALE GENOMIC DNA]</scope>
    <source>
        <strain evidence="1 2">HAMBI 2494</strain>
    </source>
</reference>
<protein>
    <submittedName>
        <fullName evidence="1">Uncharacterized protein</fullName>
    </submittedName>
</protein>
<sequence length="400" mass="46116">MNTKDTYAFDPNVFALDEIEKEFGADDTAWQFLKWNPEYQAAFRELSQKESSPSELEAIVSHVKTPYPGMVACAHDNTCRERFGISAWLNPDSEHLPELKNDGDSWFFPLRRVEQQDSAQVLRQRGQLPEKLEYYPWLTFRETPFGYDSVSVPHPNLNRAVGRKKKAHEPRLLHVAFDCSIPVEGQLTAFEALAHKHREFWNGRICSTTAPTAIVESVEWSGIFRADDFANRDWARTAVIDVLGPIKKQINLCREKLTATYKDLDKESQKRRMKHPGLNEPDMIRHFGERFPMPKPSRDSEPALSSNRYLKALLRIAEHLPTDAFAPDRIIKDYKGLGNVIAKEIGISRDDATAPQWMEDFEAGMHRTHLRRAKYLVNHFYGWLVHAEVSLSGHMKKTKR</sequence>
<proteinExistence type="predicted"/>
<evidence type="ECO:0000313" key="1">
    <source>
        <dbReference type="EMBL" id="WQD75489.1"/>
    </source>
</evidence>
<accession>A0ABZ0WDQ8</accession>
<dbReference type="RefSeq" id="WP_114810098.1">
    <property type="nucleotide sequence ID" value="NZ_CP139965.1"/>
</dbReference>
<keyword evidence="2" id="KW-1185">Reference proteome</keyword>
<evidence type="ECO:0000313" key="2">
    <source>
        <dbReference type="Proteomes" id="UP001325479"/>
    </source>
</evidence>
<name>A0ABZ0WDQ8_9BURK</name>
<dbReference type="Proteomes" id="UP001325479">
    <property type="component" value="Chromosome"/>
</dbReference>
<gene>
    <name evidence="1" type="ORF">U0042_15075</name>
</gene>
<organism evidence="1 2">
    <name type="scientific">Paraburkholderia kururiensis</name>
    <dbReference type="NCBI Taxonomy" id="984307"/>
    <lineage>
        <taxon>Bacteria</taxon>
        <taxon>Pseudomonadati</taxon>
        <taxon>Pseudomonadota</taxon>
        <taxon>Betaproteobacteria</taxon>
        <taxon>Burkholderiales</taxon>
        <taxon>Burkholderiaceae</taxon>
        <taxon>Paraburkholderia</taxon>
    </lineage>
</organism>
<dbReference type="EMBL" id="CP139965">
    <property type="protein sequence ID" value="WQD75489.1"/>
    <property type="molecule type" value="Genomic_DNA"/>
</dbReference>